<evidence type="ECO:0000259" key="6">
    <source>
        <dbReference type="PROSITE" id="PS51380"/>
    </source>
</evidence>
<dbReference type="PANTHER" id="PTHR10783:SF46">
    <property type="entry name" value="PROTEIN ERD1 HOMOLOG 2"/>
    <property type="match status" value="1"/>
</dbReference>
<comment type="subcellular location">
    <subcellularLocation>
        <location evidence="1">Membrane</location>
        <topology evidence="1">Multi-pass membrane protein</topology>
    </subcellularLocation>
</comment>
<dbReference type="GO" id="GO:0005737">
    <property type="term" value="C:cytoplasm"/>
    <property type="evidence" value="ECO:0007669"/>
    <property type="project" value="TreeGrafter"/>
</dbReference>
<dbReference type="EMBL" id="SWFS01000277">
    <property type="protein sequence ID" value="KAA8911590.1"/>
    <property type="molecule type" value="Genomic_DNA"/>
</dbReference>
<dbReference type="OrthoDB" id="2159384at2759"/>
<keyword evidence="8" id="KW-1185">Reference proteome</keyword>
<dbReference type="Pfam" id="PF03124">
    <property type="entry name" value="EXS"/>
    <property type="match status" value="1"/>
</dbReference>
<dbReference type="AlphaFoldDB" id="A0A642V2W0"/>
<evidence type="ECO:0000256" key="4">
    <source>
        <dbReference type="ARBA" id="ARBA00023136"/>
    </source>
</evidence>
<accession>A0A642V2W0</accession>
<gene>
    <name evidence="7" type="ORF">TRICI_003748</name>
</gene>
<evidence type="ECO:0000256" key="2">
    <source>
        <dbReference type="ARBA" id="ARBA00022692"/>
    </source>
</evidence>
<dbReference type="GO" id="GO:0016020">
    <property type="term" value="C:membrane"/>
    <property type="evidence" value="ECO:0007669"/>
    <property type="project" value="UniProtKB-SubCell"/>
</dbReference>
<feature type="transmembrane region" description="Helical" evidence="5">
    <location>
        <begin position="12"/>
        <end position="32"/>
    </location>
</feature>
<evidence type="ECO:0000256" key="5">
    <source>
        <dbReference type="SAM" id="Phobius"/>
    </source>
</evidence>
<organism evidence="7 8">
    <name type="scientific">Trichomonascus ciferrii</name>
    <dbReference type="NCBI Taxonomy" id="44093"/>
    <lineage>
        <taxon>Eukaryota</taxon>
        <taxon>Fungi</taxon>
        <taxon>Dikarya</taxon>
        <taxon>Ascomycota</taxon>
        <taxon>Saccharomycotina</taxon>
        <taxon>Dipodascomycetes</taxon>
        <taxon>Dipodascales</taxon>
        <taxon>Trichomonascaceae</taxon>
        <taxon>Trichomonascus</taxon>
        <taxon>Trichomonascus ciferrii complex</taxon>
    </lineage>
</organism>
<protein>
    <recommendedName>
        <fullName evidence="6">EXS domain-containing protein</fullName>
    </recommendedName>
</protein>
<keyword evidence="3 5" id="KW-1133">Transmembrane helix</keyword>
<keyword evidence="2 5" id="KW-0812">Transmembrane</keyword>
<dbReference type="VEuPathDB" id="FungiDB:TRICI_003748"/>
<reference evidence="7" key="1">
    <citation type="journal article" date="2019" name="G3 (Bethesda)">
        <title>Genome Assemblies of Two Rare Opportunistic Yeast Pathogens: Diutina rugosa (syn. Candida rugosa) and Trichomonascus ciferrii (syn. Candida ciferrii).</title>
        <authorList>
            <person name="Mixao V."/>
            <person name="Saus E."/>
            <person name="Hansen A.P."/>
            <person name="Lass-Florl C."/>
            <person name="Gabaldon T."/>
        </authorList>
    </citation>
    <scope>NUCLEOTIDE SEQUENCE</scope>
    <source>
        <strain evidence="7">CBS 4856</strain>
    </source>
</reference>
<dbReference type="PROSITE" id="PS51380">
    <property type="entry name" value="EXS"/>
    <property type="match status" value="1"/>
</dbReference>
<dbReference type="Proteomes" id="UP000761534">
    <property type="component" value="Unassembled WGS sequence"/>
</dbReference>
<proteinExistence type="predicted"/>
<dbReference type="InterPro" id="IPR004342">
    <property type="entry name" value="EXS_C"/>
</dbReference>
<evidence type="ECO:0000313" key="7">
    <source>
        <dbReference type="EMBL" id="KAA8911590.1"/>
    </source>
</evidence>
<evidence type="ECO:0000313" key="8">
    <source>
        <dbReference type="Proteomes" id="UP000761534"/>
    </source>
</evidence>
<evidence type="ECO:0000256" key="1">
    <source>
        <dbReference type="ARBA" id="ARBA00004141"/>
    </source>
</evidence>
<evidence type="ECO:0000256" key="3">
    <source>
        <dbReference type="ARBA" id="ARBA00022989"/>
    </source>
</evidence>
<name>A0A642V2W0_9ASCO</name>
<feature type="transmembrane region" description="Helical" evidence="5">
    <location>
        <begin position="91"/>
        <end position="108"/>
    </location>
</feature>
<sequence>MSSFDHSFPLPYRVTVQLTLAVWGWTLNVSGLNKAHIDCSQVIKFHHPAGLSSALYTLASAMTLVLLFSMSLFWLQASPPTPSEEVGHQDFLPWITFICMLFILFYPGRAPGRARLLSVFRRILLGGIDRENRLQDILVADVLTSYSRVITDVVIMFASLYNGRSCIVPPERSQAPVLVILIFSLAPFLIRLNQCFIEWRSTGKQTHILNLFKYATAFPMAFARLWSSSDGSLQLWVFTAFVNSAYSFIWDIRCDWDLNIQSLRPIRYFGSKKVYYLAVILDLLLRFTWSLKLFPAWSLVTDTECGMFYLALVEIFRRWFWVFLRIESDWAANHLKDFDLPVIEDKTS</sequence>
<dbReference type="PANTHER" id="PTHR10783">
    <property type="entry name" value="XENOTROPIC AND POLYTROPIC RETROVIRUS RECEPTOR 1-RELATED"/>
    <property type="match status" value="1"/>
</dbReference>
<keyword evidence="4 5" id="KW-0472">Membrane</keyword>
<feature type="domain" description="EXS" evidence="6">
    <location>
        <begin position="171"/>
        <end position="348"/>
    </location>
</feature>
<comment type="caution">
    <text evidence="7">The sequence shown here is derived from an EMBL/GenBank/DDBJ whole genome shotgun (WGS) entry which is preliminary data.</text>
</comment>
<feature type="transmembrane region" description="Helical" evidence="5">
    <location>
        <begin position="53"/>
        <end position="75"/>
    </location>
</feature>